<keyword evidence="2" id="KW-1185">Reference proteome</keyword>
<proteinExistence type="predicted"/>
<comment type="caution">
    <text evidence="1">The sequence shown here is derived from an EMBL/GenBank/DDBJ whole genome shotgun (WGS) entry which is preliminary data.</text>
</comment>
<dbReference type="Proteomes" id="UP000887159">
    <property type="component" value="Unassembled WGS sequence"/>
</dbReference>
<dbReference type="AlphaFoldDB" id="A0A8X7BBV3"/>
<protein>
    <submittedName>
        <fullName evidence="1">Transposable element Tcb2 transposase</fullName>
    </submittedName>
</protein>
<evidence type="ECO:0000313" key="1">
    <source>
        <dbReference type="EMBL" id="GFY24917.1"/>
    </source>
</evidence>
<reference evidence="1" key="1">
    <citation type="submission" date="2020-08" db="EMBL/GenBank/DDBJ databases">
        <title>Multicomponent nature underlies the extraordinary mechanical properties of spider dragline silk.</title>
        <authorList>
            <person name="Kono N."/>
            <person name="Nakamura H."/>
            <person name="Mori M."/>
            <person name="Yoshida Y."/>
            <person name="Ohtoshi R."/>
            <person name="Malay A.D."/>
            <person name="Moran D.A.P."/>
            <person name="Tomita M."/>
            <person name="Numata K."/>
            <person name="Arakawa K."/>
        </authorList>
    </citation>
    <scope>NUCLEOTIDE SEQUENCE</scope>
</reference>
<evidence type="ECO:0000313" key="2">
    <source>
        <dbReference type="Proteomes" id="UP000887159"/>
    </source>
</evidence>
<dbReference type="EMBL" id="BMAU01021370">
    <property type="protein sequence ID" value="GFY24917.1"/>
    <property type="molecule type" value="Genomic_DNA"/>
</dbReference>
<organism evidence="1 2">
    <name type="scientific">Trichonephila clavipes</name>
    <name type="common">Golden silk orbweaver</name>
    <name type="synonym">Nephila clavipes</name>
    <dbReference type="NCBI Taxonomy" id="2585209"/>
    <lineage>
        <taxon>Eukaryota</taxon>
        <taxon>Metazoa</taxon>
        <taxon>Ecdysozoa</taxon>
        <taxon>Arthropoda</taxon>
        <taxon>Chelicerata</taxon>
        <taxon>Arachnida</taxon>
        <taxon>Araneae</taxon>
        <taxon>Araneomorphae</taxon>
        <taxon>Entelegynae</taxon>
        <taxon>Araneoidea</taxon>
        <taxon>Nephilidae</taxon>
        <taxon>Trichonephila</taxon>
    </lineage>
</organism>
<name>A0A8X7BBV3_TRICX</name>
<accession>A0A8X7BBV3</accession>
<sequence>MFKVVTNCGFALAEAREVPSQGFLHPVYPATNALATRYSTLTKGGETILSTVWWPGEKEQLQHSSCVSEEVTKQYLDLQAGASSKKLATLWSTATGVLMPAESIRQRLQLRGLRARVSLYSIPSRQTIDGCVCNGLLSTEPGKRIGTKLSFQMNHASICGALLAAFVLGTMPVNAAFQSALSNDIVA</sequence>
<gene>
    <name evidence="1" type="primary">NCL1_36866</name>
    <name evidence="1" type="ORF">TNCV_2691081</name>
</gene>